<name>A0A016TSF1_9BILA</name>
<protein>
    <submittedName>
        <fullName evidence="2">Uncharacterized protein</fullName>
    </submittedName>
</protein>
<feature type="region of interest" description="Disordered" evidence="1">
    <location>
        <begin position="48"/>
        <end position="104"/>
    </location>
</feature>
<reference evidence="3" key="1">
    <citation type="journal article" date="2015" name="Nat. Genet.">
        <title>The genome and transcriptome of the zoonotic hookworm Ancylostoma ceylanicum identify infection-specific gene families.</title>
        <authorList>
            <person name="Schwarz E.M."/>
            <person name="Hu Y."/>
            <person name="Antoshechkin I."/>
            <person name="Miller M.M."/>
            <person name="Sternberg P.W."/>
            <person name="Aroian R.V."/>
        </authorList>
    </citation>
    <scope>NUCLEOTIDE SEQUENCE</scope>
    <source>
        <strain evidence="3">HY135</strain>
    </source>
</reference>
<sequence>MEQVQNEAERVKVEKPRKPHHPPSLVQFGSKQYGFASTGAHANFLANRQKPRKIRAMPETQRNRRDEKRTLGGDARHTAEATGNEAPESSRPSNAMLHAAMAWN</sequence>
<keyword evidence="3" id="KW-1185">Reference proteome</keyword>
<feature type="compositionally biased region" description="Basic and acidic residues" evidence="1">
    <location>
        <begin position="61"/>
        <end position="79"/>
    </location>
</feature>
<dbReference type="Proteomes" id="UP000024635">
    <property type="component" value="Unassembled WGS sequence"/>
</dbReference>
<feature type="compositionally biased region" description="Basic and acidic residues" evidence="1">
    <location>
        <begin position="7"/>
        <end position="16"/>
    </location>
</feature>
<gene>
    <name evidence="2" type="primary">Acey_s0079.g1277</name>
    <name evidence="2" type="ORF">Y032_0079g1277</name>
</gene>
<dbReference type="AlphaFoldDB" id="A0A016TSF1"/>
<proteinExistence type="predicted"/>
<evidence type="ECO:0000256" key="1">
    <source>
        <dbReference type="SAM" id="MobiDB-lite"/>
    </source>
</evidence>
<accession>A0A016TSF1</accession>
<evidence type="ECO:0000313" key="2">
    <source>
        <dbReference type="EMBL" id="EYC05964.1"/>
    </source>
</evidence>
<comment type="caution">
    <text evidence="2">The sequence shown here is derived from an EMBL/GenBank/DDBJ whole genome shotgun (WGS) entry which is preliminary data.</text>
</comment>
<evidence type="ECO:0000313" key="3">
    <source>
        <dbReference type="Proteomes" id="UP000024635"/>
    </source>
</evidence>
<dbReference type="EMBL" id="JARK01001415">
    <property type="protein sequence ID" value="EYC05964.1"/>
    <property type="molecule type" value="Genomic_DNA"/>
</dbReference>
<feature type="region of interest" description="Disordered" evidence="1">
    <location>
        <begin position="1"/>
        <end position="25"/>
    </location>
</feature>
<organism evidence="2 3">
    <name type="scientific">Ancylostoma ceylanicum</name>
    <dbReference type="NCBI Taxonomy" id="53326"/>
    <lineage>
        <taxon>Eukaryota</taxon>
        <taxon>Metazoa</taxon>
        <taxon>Ecdysozoa</taxon>
        <taxon>Nematoda</taxon>
        <taxon>Chromadorea</taxon>
        <taxon>Rhabditida</taxon>
        <taxon>Rhabditina</taxon>
        <taxon>Rhabditomorpha</taxon>
        <taxon>Strongyloidea</taxon>
        <taxon>Ancylostomatidae</taxon>
        <taxon>Ancylostomatinae</taxon>
        <taxon>Ancylostoma</taxon>
    </lineage>
</organism>